<evidence type="ECO:0008006" key="4">
    <source>
        <dbReference type="Google" id="ProtNLM"/>
    </source>
</evidence>
<feature type="transmembrane region" description="Helical" evidence="1">
    <location>
        <begin position="6"/>
        <end position="26"/>
    </location>
</feature>
<dbReference type="RefSeq" id="WP_231021124.1">
    <property type="nucleotide sequence ID" value="NZ_CP147920.1"/>
</dbReference>
<keyword evidence="1" id="KW-0472">Membrane</keyword>
<name>A0ABZ3HCG0_9BACT</name>
<keyword evidence="1" id="KW-1133">Transmembrane helix</keyword>
<sequence>MSVEGLMLSAAALLLIVTAGLFYLIVRRIGRAQRDDNARMDKLSESLMEKLESQSLSEEQKAKIAEALKEIRER</sequence>
<evidence type="ECO:0000256" key="1">
    <source>
        <dbReference type="SAM" id="Phobius"/>
    </source>
</evidence>
<gene>
    <name evidence="2" type="ORF">WCY31_05785</name>
</gene>
<protein>
    <recommendedName>
        <fullName evidence="4">Phage-shock protein</fullName>
    </recommendedName>
</protein>
<reference evidence="2 3" key="1">
    <citation type="submission" date="2024-03" db="EMBL/GenBank/DDBJ databases">
        <title>Sulfurimonas sp. HSL3-1.</title>
        <authorList>
            <person name="Wang S."/>
        </authorList>
    </citation>
    <scope>NUCLEOTIDE SEQUENCE [LARGE SCALE GENOMIC DNA]</scope>
    <source>
        <strain evidence="2 3">HSL3-1</strain>
    </source>
</reference>
<keyword evidence="1" id="KW-0812">Transmembrane</keyword>
<dbReference type="Proteomes" id="UP001447842">
    <property type="component" value="Chromosome"/>
</dbReference>
<proteinExistence type="predicted"/>
<keyword evidence="3" id="KW-1185">Reference proteome</keyword>
<accession>A0ABZ3HCG0</accession>
<evidence type="ECO:0000313" key="3">
    <source>
        <dbReference type="Proteomes" id="UP001447842"/>
    </source>
</evidence>
<evidence type="ECO:0000313" key="2">
    <source>
        <dbReference type="EMBL" id="XAU16217.1"/>
    </source>
</evidence>
<dbReference type="EMBL" id="CP147920">
    <property type="protein sequence ID" value="XAU16217.1"/>
    <property type="molecule type" value="Genomic_DNA"/>
</dbReference>
<organism evidence="2 3">
    <name type="scientific">Sulfurimonas diazotrophicus</name>
    <dbReference type="NCBI Taxonomy" id="3131939"/>
    <lineage>
        <taxon>Bacteria</taxon>
        <taxon>Pseudomonadati</taxon>
        <taxon>Campylobacterota</taxon>
        <taxon>Epsilonproteobacteria</taxon>
        <taxon>Campylobacterales</taxon>
        <taxon>Sulfurimonadaceae</taxon>
        <taxon>Sulfurimonas</taxon>
    </lineage>
</organism>